<dbReference type="EMBL" id="JAOYOD010000001">
    <property type="protein sequence ID" value="MCV9389433.1"/>
    <property type="molecule type" value="Genomic_DNA"/>
</dbReference>
<sequence>MKISPRLKRRVKRALLISIILFSLLFISLAYFFIVNEAPILQGEVEYHIPYKKDQNLDIYLPIVDKHEKRPVIIYFHGGAWISGRKEAINVNRYNDAINQLRRSGYAIITPEYTLADQNTSPFPDCLLDASDALAWVVDHADEYNLDIQNVGVFGESAGAHIAMMAAFDNQHTFNLPQPKPRINYVIDIYGPAEMESLYHSQTYDSIKTLLNKVPEPIANNLDFTLDIFGFDPMADTARTKEFMQRYSPIRYLHDSIPPLLIIHGTIDKIVPLDQSQQLKKSLDSLQLQNEYHELSDMGHAFRNATDAQKDSTQKWIVDFIKRNYQEHKN</sequence>
<accession>A0ABT3D0F5</accession>
<keyword evidence="1 3" id="KW-0378">Hydrolase</keyword>
<dbReference type="Gene3D" id="3.40.50.1820">
    <property type="entry name" value="alpha/beta hydrolase"/>
    <property type="match status" value="1"/>
</dbReference>
<reference evidence="3 4" key="1">
    <citation type="submission" date="2022-10" db="EMBL/GenBank/DDBJ databases">
        <title>Comparative genomics and taxonomic characterization of three novel marine species of genus Reichenbachiella exhibiting antioxidant and polysaccharide degradation activities.</title>
        <authorList>
            <person name="Muhammad N."/>
            <person name="Lee Y.-J."/>
            <person name="Ko J."/>
            <person name="Kim S.-G."/>
        </authorList>
    </citation>
    <scope>NUCLEOTIDE SEQUENCE [LARGE SCALE GENOMIC DNA]</scope>
    <source>
        <strain evidence="3 4">ABR2-5</strain>
    </source>
</reference>
<evidence type="ECO:0000313" key="4">
    <source>
        <dbReference type="Proteomes" id="UP001300692"/>
    </source>
</evidence>
<proteinExistence type="predicted"/>
<dbReference type="InterPro" id="IPR050300">
    <property type="entry name" value="GDXG_lipolytic_enzyme"/>
</dbReference>
<name>A0ABT3D0F5_9BACT</name>
<dbReference type="SUPFAM" id="SSF53474">
    <property type="entry name" value="alpha/beta-Hydrolases"/>
    <property type="match status" value="1"/>
</dbReference>
<dbReference type="Proteomes" id="UP001300692">
    <property type="component" value="Unassembled WGS sequence"/>
</dbReference>
<dbReference type="InterPro" id="IPR029058">
    <property type="entry name" value="AB_hydrolase_fold"/>
</dbReference>
<evidence type="ECO:0000256" key="1">
    <source>
        <dbReference type="ARBA" id="ARBA00022801"/>
    </source>
</evidence>
<dbReference type="Pfam" id="PF20434">
    <property type="entry name" value="BD-FAE"/>
    <property type="match status" value="1"/>
</dbReference>
<evidence type="ECO:0000259" key="2">
    <source>
        <dbReference type="Pfam" id="PF20434"/>
    </source>
</evidence>
<protein>
    <submittedName>
        <fullName evidence="3">Alpha/beta hydrolase</fullName>
    </submittedName>
</protein>
<evidence type="ECO:0000313" key="3">
    <source>
        <dbReference type="EMBL" id="MCV9389433.1"/>
    </source>
</evidence>
<comment type="caution">
    <text evidence="3">The sequence shown here is derived from an EMBL/GenBank/DDBJ whole genome shotgun (WGS) entry which is preliminary data.</text>
</comment>
<dbReference type="InterPro" id="IPR049492">
    <property type="entry name" value="BD-FAE-like_dom"/>
</dbReference>
<keyword evidence="4" id="KW-1185">Reference proteome</keyword>
<dbReference type="PANTHER" id="PTHR48081">
    <property type="entry name" value="AB HYDROLASE SUPERFAMILY PROTEIN C4A8.06C"/>
    <property type="match status" value="1"/>
</dbReference>
<dbReference type="GO" id="GO:0016787">
    <property type="term" value="F:hydrolase activity"/>
    <property type="evidence" value="ECO:0007669"/>
    <property type="project" value="UniProtKB-KW"/>
</dbReference>
<organism evidence="3 4">
    <name type="scientific">Reichenbachiella ulvae</name>
    <dbReference type="NCBI Taxonomy" id="2980104"/>
    <lineage>
        <taxon>Bacteria</taxon>
        <taxon>Pseudomonadati</taxon>
        <taxon>Bacteroidota</taxon>
        <taxon>Cytophagia</taxon>
        <taxon>Cytophagales</taxon>
        <taxon>Reichenbachiellaceae</taxon>
        <taxon>Reichenbachiella</taxon>
    </lineage>
</organism>
<feature type="domain" description="BD-FAE-like" evidence="2">
    <location>
        <begin position="57"/>
        <end position="283"/>
    </location>
</feature>
<gene>
    <name evidence="3" type="ORF">N7U62_22410</name>
</gene>
<dbReference type="RefSeq" id="WP_264140351.1">
    <property type="nucleotide sequence ID" value="NZ_JAOYOD010000001.1"/>
</dbReference>